<dbReference type="InterPro" id="IPR008969">
    <property type="entry name" value="CarboxyPept-like_regulatory"/>
</dbReference>
<evidence type="ECO:0000256" key="7">
    <source>
        <dbReference type="PROSITE-ProRule" id="PRU01360"/>
    </source>
</evidence>
<reference evidence="9 10" key="1">
    <citation type="submission" date="2021-03" db="EMBL/GenBank/DDBJ databases">
        <title>Assistant Professor.</title>
        <authorList>
            <person name="Huq M.A."/>
        </authorList>
    </citation>
    <scope>NUCLEOTIDE SEQUENCE [LARGE SCALE GENOMIC DNA]</scope>
    <source>
        <strain evidence="9 10">MAH-29</strain>
    </source>
</reference>
<evidence type="ECO:0000313" key="10">
    <source>
        <dbReference type="Proteomes" id="UP000677244"/>
    </source>
</evidence>
<name>A0ABS3YZC2_9BACT</name>
<feature type="domain" description="Secretin/TonB short N-terminal" evidence="8">
    <location>
        <begin position="73"/>
        <end position="124"/>
    </location>
</feature>
<dbReference type="Pfam" id="PF07715">
    <property type="entry name" value="Plug"/>
    <property type="match status" value="1"/>
</dbReference>
<dbReference type="RefSeq" id="WP_209141329.1">
    <property type="nucleotide sequence ID" value="NZ_JAGHKO010000006.1"/>
</dbReference>
<comment type="caution">
    <text evidence="9">The sequence shown here is derived from an EMBL/GenBank/DDBJ whole genome shotgun (WGS) entry which is preliminary data.</text>
</comment>
<dbReference type="InterPro" id="IPR039426">
    <property type="entry name" value="TonB-dep_rcpt-like"/>
</dbReference>
<evidence type="ECO:0000256" key="5">
    <source>
        <dbReference type="ARBA" id="ARBA00023136"/>
    </source>
</evidence>
<accession>A0ABS3YZC2</accession>
<dbReference type="Gene3D" id="2.60.40.1120">
    <property type="entry name" value="Carboxypeptidase-like, regulatory domain"/>
    <property type="match status" value="1"/>
</dbReference>
<dbReference type="InterPro" id="IPR023997">
    <property type="entry name" value="TonB-dep_OMP_SusC/RagA_CS"/>
</dbReference>
<protein>
    <submittedName>
        <fullName evidence="9">SusC/RagA family TonB-linked outer membrane protein</fullName>
    </submittedName>
</protein>
<dbReference type="NCBIfam" id="TIGR04057">
    <property type="entry name" value="SusC_RagA_signa"/>
    <property type="match status" value="1"/>
</dbReference>
<keyword evidence="2 7" id="KW-0813">Transport</keyword>
<evidence type="ECO:0000259" key="8">
    <source>
        <dbReference type="SMART" id="SM00965"/>
    </source>
</evidence>
<dbReference type="SUPFAM" id="SSF56935">
    <property type="entry name" value="Porins"/>
    <property type="match status" value="1"/>
</dbReference>
<comment type="subcellular location">
    <subcellularLocation>
        <location evidence="1 7">Cell outer membrane</location>
        <topology evidence="1 7">Multi-pass membrane protein</topology>
    </subcellularLocation>
</comment>
<evidence type="ECO:0000256" key="1">
    <source>
        <dbReference type="ARBA" id="ARBA00004571"/>
    </source>
</evidence>
<dbReference type="NCBIfam" id="TIGR04056">
    <property type="entry name" value="OMP_RagA_SusC"/>
    <property type="match status" value="1"/>
</dbReference>
<keyword evidence="3 7" id="KW-1134">Transmembrane beta strand</keyword>
<evidence type="ECO:0000256" key="3">
    <source>
        <dbReference type="ARBA" id="ARBA00022452"/>
    </source>
</evidence>
<dbReference type="PROSITE" id="PS52016">
    <property type="entry name" value="TONB_DEPENDENT_REC_3"/>
    <property type="match status" value="1"/>
</dbReference>
<dbReference type="InterPro" id="IPR011662">
    <property type="entry name" value="Secretin/TonB_short_N"/>
</dbReference>
<dbReference type="Pfam" id="PF13715">
    <property type="entry name" value="CarbopepD_reg_2"/>
    <property type="match status" value="1"/>
</dbReference>
<evidence type="ECO:0000256" key="4">
    <source>
        <dbReference type="ARBA" id="ARBA00022692"/>
    </source>
</evidence>
<organism evidence="9 10">
    <name type="scientific">Niastella soli</name>
    <dbReference type="NCBI Taxonomy" id="2821487"/>
    <lineage>
        <taxon>Bacteria</taxon>
        <taxon>Pseudomonadati</taxon>
        <taxon>Bacteroidota</taxon>
        <taxon>Chitinophagia</taxon>
        <taxon>Chitinophagales</taxon>
        <taxon>Chitinophagaceae</taxon>
        <taxon>Niastella</taxon>
    </lineage>
</organism>
<keyword evidence="5 7" id="KW-0472">Membrane</keyword>
<sequence>MKLTAKSALGHFHVWVGSPGVKLVRVMKLTTIIILAACLQTSANGLAQNTITFSGKDVNLESVFTAIKKQTSYRFFFNTSIIQNASKITIEVKNAPIEQVMNLALKDQSLTFAIKGRTIFVMKKPVEDKSSQAAPPSGDPVTVRGRVTDEQGNPLVGATVKVKGADKGVTTDNEGQFTLTNVDGDGMLEISYVGREAQLLAVKGKGFLTVALGQKIGSLDETVVIAYGTTTKRFATGNVASVKASDIEKQPVNNPLLALQGRVPGLVITQNTGVPGGGVTVRIQGQNSINNGNDPLYVIDGVPFASQLQTVGNHDAVLGSSGGTGSSGQGNPLNYINPMDIESIDILKDADATSIYGSRAANGAILITTKRGRAGKAKLDVNLLQGSGKVTRMLKVMNRRQYLDMRYEAYKNDNKDLSTLTPGSRTYDLTVWDTTRSTDWQKELIGGIAHYTNVNASLSGGVPTLQYRVGGTYHRETTVFPGNFSNQNASMHFNLNSVSVNQKVSLQFSGSYLASDNRLPGVDLTQDANFLEPVAPPLYNPDGSVNWALAPNGTSTWQTHPLTNIIFRKYNNKTNNLVSSLQINYNLFKGFQVKTNFGYTNLYSTDFISLPMTAIKPADRPFSSREAIYGNRLMRSWIIEPHIVYNKLIGKGNLEVLIGSSIQQSKSNSGSIKGEGYSSDQVLESITAATLVTARSSTISAYKYNAIFGRINYNLGSKYIINISARRDGSSRFGANNRFHNFGSAGAAWLFTNEKFLHGIKDLLSFGKVRGSYGTSGNDQIGDYQFLNLYYPINNGTPYQGTSGLLPAGLSNPYLQWEETKKLQVGVDLGFIQDRVLLTANFARNRSSNQLIFYVLPTVTGNNGITNNFPATVQNMSWEFSINTINVKNKKIGWSSNINLTIPRNKLVSFPDLENSSYINQLIIGQPLFPIMAYTFAGVDPSSGLYRVYDKGGKPTSTPDYIADKTAILNTLPIYYGGLQNKVSYRGVELDFIFQFVKQKGINNMINNGTSVAPGVFVRGSSNQPVTVLDRWQKAGDNKPIQKYSALLVGDASDQLAIAQGSNVLISDASYIRLKNISLSWRIPTSWTGKAHLQYCRLFAQGQNILTITNYKGGDPENQSFSSLPPLKIFTVGINVGL</sequence>
<proteinExistence type="inferred from homology"/>
<dbReference type="InterPro" id="IPR037066">
    <property type="entry name" value="Plug_dom_sf"/>
</dbReference>
<comment type="similarity">
    <text evidence="7">Belongs to the TonB-dependent receptor family.</text>
</comment>
<keyword evidence="6 7" id="KW-0998">Cell outer membrane</keyword>
<keyword evidence="10" id="KW-1185">Reference proteome</keyword>
<dbReference type="Pfam" id="PF07660">
    <property type="entry name" value="STN"/>
    <property type="match status" value="1"/>
</dbReference>
<dbReference type="Gene3D" id="2.40.170.20">
    <property type="entry name" value="TonB-dependent receptor, beta-barrel domain"/>
    <property type="match status" value="1"/>
</dbReference>
<dbReference type="Proteomes" id="UP000677244">
    <property type="component" value="Unassembled WGS sequence"/>
</dbReference>
<dbReference type="InterPro" id="IPR036942">
    <property type="entry name" value="Beta-barrel_TonB_sf"/>
</dbReference>
<evidence type="ECO:0000256" key="2">
    <source>
        <dbReference type="ARBA" id="ARBA00022448"/>
    </source>
</evidence>
<evidence type="ECO:0000313" key="9">
    <source>
        <dbReference type="EMBL" id="MBO9203272.1"/>
    </source>
</evidence>
<dbReference type="InterPro" id="IPR012910">
    <property type="entry name" value="Plug_dom"/>
</dbReference>
<keyword evidence="4 7" id="KW-0812">Transmembrane</keyword>
<evidence type="ECO:0000256" key="6">
    <source>
        <dbReference type="ARBA" id="ARBA00023237"/>
    </source>
</evidence>
<gene>
    <name evidence="9" type="ORF">J7I42_23480</name>
</gene>
<dbReference type="InterPro" id="IPR023996">
    <property type="entry name" value="TonB-dep_OMP_SusC/RagA"/>
</dbReference>
<dbReference type="EMBL" id="JAGHKO010000006">
    <property type="protein sequence ID" value="MBO9203272.1"/>
    <property type="molecule type" value="Genomic_DNA"/>
</dbReference>
<dbReference type="SMART" id="SM00965">
    <property type="entry name" value="STN"/>
    <property type="match status" value="1"/>
</dbReference>
<dbReference type="Gene3D" id="2.170.130.10">
    <property type="entry name" value="TonB-dependent receptor, plug domain"/>
    <property type="match status" value="1"/>
</dbReference>
<dbReference type="SUPFAM" id="SSF49464">
    <property type="entry name" value="Carboxypeptidase regulatory domain-like"/>
    <property type="match status" value="1"/>
</dbReference>